<dbReference type="PANTHER" id="PTHR37984">
    <property type="entry name" value="PROTEIN CBG26694"/>
    <property type="match status" value="1"/>
</dbReference>
<sequence length="222" mass="25398">MMDTVLADLKWQSCLVYLDDVVIFSNTVEEHLRRLRTVFEAIRSAGLSLNPEKCHFAFEELKFLGHIVSAKEVSPDPDKTAAVAAFPVPTYKRSFRRFLGICAYYRRFVQNFSQVAEPLTRLTKDSEPYFWRLEQQKAFVDLRTRLQSTRILGHFDESAATELHTDASNIGLGAVLVQWQEGLERVVAHASSTLSRSEANYSTTKKECLAIVWAVTKFRPYL</sequence>
<evidence type="ECO:0000256" key="1">
    <source>
        <dbReference type="ARBA" id="ARBA00012493"/>
    </source>
</evidence>
<dbReference type="InterPro" id="IPR043128">
    <property type="entry name" value="Rev_trsase/Diguanyl_cyclase"/>
</dbReference>
<accession>A0AAQ4D4L4</accession>
<dbReference type="Pfam" id="PF00078">
    <property type="entry name" value="RVT_1"/>
    <property type="match status" value="1"/>
</dbReference>
<dbReference type="PROSITE" id="PS50878">
    <property type="entry name" value="RT_POL"/>
    <property type="match status" value="1"/>
</dbReference>
<dbReference type="EMBL" id="JARKHS020035243">
    <property type="protein sequence ID" value="KAK8757404.1"/>
    <property type="molecule type" value="Genomic_DNA"/>
</dbReference>
<organism evidence="4 5">
    <name type="scientific">Amblyomma americanum</name>
    <name type="common">Lone star tick</name>
    <dbReference type="NCBI Taxonomy" id="6943"/>
    <lineage>
        <taxon>Eukaryota</taxon>
        <taxon>Metazoa</taxon>
        <taxon>Ecdysozoa</taxon>
        <taxon>Arthropoda</taxon>
        <taxon>Chelicerata</taxon>
        <taxon>Arachnida</taxon>
        <taxon>Acari</taxon>
        <taxon>Parasitiformes</taxon>
        <taxon>Ixodida</taxon>
        <taxon>Ixodoidea</taxon>
        <taxon>Ixodidae</taxon>
        <taxon>Amblyomminae</taxon>
        <taxon>Amblyomma</taxon>
    </lineage>
</organism>
<dbReference type="Pfam" id="PF17919">
    <property type="entry name" value="RT_RNaseH_2"/>
    <property type="match status" value="1"/>
</dbReference>
<dbReference type="PANTHER" id="PTHR37984:SF5">
    <property type="entry name" value="PROTEIN NYNRIN-LIKE"/>
    <property type="match status" value="1"/>
</dbReference>
<evidence type="ECO:0000256" key="2">
    <source>
        <dbReference type="ARBA" id="ARBA00023268"/>
    </source>
</evidence>
<gene>
    <name evidence="4" type="ORF">V5799_004966</name>
</gene>
<reference evidence="4 5" key="1">
    <citation type="journal article" date="2023" name="Arcadia Sci">
        <title>De novo assembly of a long-read Amblyomma americanum tick genome.</title>
        <authorList>
            <person name="Chou S."/>
            <person name="Poskanzer K.E."/>
            <person name="Rollins M."/>
            <person name="Thuy-Boun P.S."/>
        </authorList>
    </citation>
    <scope>NUCLEOTIDE SEQUENCE [LARGE SCALE GENOMIC DNA]</scope>
    <source>
        <strain evidence="4">F_SG_1</strain>
        <tissue evidence="4">Salivary glands</tissue>
    </source>
</reference>
<evidence type="ECO:0000259" key="3">
    <source>
        <dbReference type="PROSITE" id="PS50878"/>
    </source>
</evidence>
<keyword evidence="2" id="KW-0511">Multifunctional enzyme</keyword>
<dbReference type="AlphaFoldDB" id="A0AAQ4D4L4"/>
<protein>
    <recommendedName>
        <fullName evidence="1">RNA-directed DNA polymerase</fullName>
        <ecNumber evidence="1">2.7.7.49</ecNumber>
    </recommendedName>
</protein>
<keyword evidence="5" id="KW-1185">Reference proteome</keyword>
<dbReference type="CDD" id="cd01647">
    <property type="entry name" value="RT_LTR"/>
    <property type="match status" value="1"/>
</dbReference>
<comment type="caution">
    <text evidence="4">The sequence shown here is derived from an EMBL/GenBank/DDBJ whole genome shotgun (WGS) entry which is preliminary data.</text>
</comment>
<dbReference type="SUPFAM" id="SSF56672">
    <property type="entry name" value="DNA/RNA polymerases"/>
    <property type="match status" value="1"/>
</dbReference>
<dbReference type="FunFam" id="3.30.70.270:FF:000020">
    <property type="entry name" value="Transposon Tf2-6 polyprotein-like Protein"/>
    <property type="match status" value="1"/>
</dbReference>
<dbReference type="InterPro" id="IPR041577">
    <property type="entry name" value="RT_RNaseH_2"/>
</dbReference>
<name>A0AAQ4D4L4_AMBAM</name>
<dbReference type="Proteomes" id="UP001321473">
    <property type="component" value="Unassembled WGS sequence"/>
</dbReference>
<proteinExistence type="predicted"/>
<dbReference type="InterPro" id="IPR043502">
    <property type="entry name" value="DNA/RNA_pol_sf"/>
</dbReference>
<dbReference type="InterPro" id="IPR000477">
    <property type="entry name" value="RT_dom"/>
</dbReference>
<evidence type="ECO:0000313" key="5">
    <source>
        <dbReference type="Proteomes" id="UP001321473"/>
    </source>
</evidence>
<feature type="domain" description="Reverse transcriptase" evidence="3">
    <location>
        <begin position="1"/>
        <end position="68"/>
    </location>
</feature>
<evidence type="ECO:0000313" key="4">
    <source>
        <dbReference type="EMBL" id="KAK8757404.1"/>
    </source>
</evidence>
<dbReference type="Gene3D" id="3.30.70.270">
    <property type="match status" value="2"/>
</dbReference>
<dbReference type="InterPro" id="IPR050951">
    <property type="entry name" value="Retrovirus_Pol_polyprotein"/>
</dbReference>
<dbReference type="FunFam" id="3.30.70.270:FF:000100">
    <property type="entry name" value="Uncharacterized protein"/>
    <property type="match status" value="1"/>
</dbReference>
<dbReference type="EC" id="2.7.7.49" evidence="1"/>
<dbReference type="GO" id="GO:0003964">
    <property type="term" value="F:RNA-directed DNA polymerase activity"/>
    <property type="evidence" value="ECO:0007669"/>
    <property type="project" value="UniProtKB-EC"/>
</dbReference>